<protein>
    <submittedName>
        <fullName evidence="1">Uncharacterized protein</fullName>
    </submittedName>
</protein>
<sequence>MTVAEFFGGVEYSVTQFAVQLTKETEEKIAKRELFYKDQITRYIDHRATLFIQSLPLTLAVSAVMKKEIKTHVLFKLKPVMNRHIVFQVVN</sequence>
<comment type="caution">
    <text evidence="1">The sequence shown here is derived from an EMBL/GenBank/DDBJ whole genome shotgun (WGS) entry which is preliminary data.</text>
</comment>
<dbReference type="RefSeq" id="WP_018392173.1">
    <property type="nucleotide sequence ID" value="NZ_LQWZ01000035.1"/>
</dbReference>
<name>A0A177KJL6_9BACI</name>
<evidence type="ECO:0000313" key="1">
    <source>
        <dbReference type="EMBL" id="OAH53600.1"/>
    </source>
</evidence>
<reference evidence="1 2" key="1">
    <citation type="submission" date="2016-01" db="EMBL/GenBank/DDBJ databases">
        <title>Investigation of taxonomic status of Bacillus aminovorans.</title>
        <authorList>
            <person name="Verma A."/>
            <person name="Pal Y."/>
            <person name="Krishnamurthi S."/>
        </authorList>
    </citation>
    <scope>NUCLEOTIDE SEQUENCE [LARGE SCALE GENOMIC DNA]</scope>
    <source>
        <strain evidence="1 2">DSM 4337</strain>
    </source>
</reference>
<gene>
    <name evidence="1" type="ORF">AWH48_09955</name>
</gene>
<dbReference type="OrthoDB" id="2876446at2"/>
<accession>A0A177KJL6</accession>
<dbReference type="Proteomes" id="UP000077271">
    <property type="component" value="Unassembled WGS sequence"/>
</dbReference>
<dbReference type="AlphaFoldDB" id="A0A177KJL6"/>
<organism evidence="1 2">
    <name type="scientific">Domibacillus aminovorans</name>
    <dbReference type="NCBI Taxonomy" id="29332"/>
    <lineage>
        <taxon>Bacteria</taxon>
        <taxon>Bacillati</taxon>
        <taxon>Bacillota</taxon>
        <taxon>Bacilli</taxon>
        <taxon>Bacillales</taxon>
        <taxon>Bacillaceae</taxon>
        <taxon>Domibacillus</taxon>
    </lineage>
</organism>
<evidence type="ECO:0000313" key="2">
    <source>
        <dbReference type="Proteomes" id="UP000077271"/>
    </source>
</evidence>
<proteinExistence type="predicted"/>
<dbReference type="EMBL" id="LQWZ01000035">
    <property type="protein sequence ID" value="OAH53600.1"/>
    <property type="molecule type" value="Genomic_DNA"/>
</dbReference>